<dbReference type="InterPro" id="IPR036396">
    <property type="entry name" value="Cyt_P450_sf"/>
</dbReference>
<dbReference type="GeneID" id="80894834"/>
<evidence type="ECO:0000313" key="9">
    <source>
        <dbReference type="EMBL" id="KAJ4161648.1"/>
    </source>
</evidence>
<proteinExistence type="inferred from homology"/>
<evidence type="ECO:0000256" key="7">
    <source>
        <dbReference type="ARBA" id="ARBA00023033"/>
    </source>
</evidence>
<evidence type="ECO:0000256" key="2">
    <source>
        <dbReference type="ARBA" id="ARBA00010617"/>
    </source>
</evidence>
<keyword evidence="6 8" id="KW-0408">Iron</keyword>
<dbReference type="AlphaFoldDB" id="A0A9W8UNP8"/>
<dbReference type="GO" id="GO:0016705">
    <property type="term" value="F:oxidoreductase activity, acting on paired donors, with incorporation or reduction of molecular oxygen"/>
    <property type="evidence" value="ECO:0007669"/>
    <property type="project" value="InterPro"/>
</dbReference>
<dbReference type="InterPro" id="IPR050121">
    <property type="entry name" value="Cytochrome_P450_monoxygenase"/>
</dbReference>
<protein>
    <recommendedName>
        <fullName evidence="11">Cytochrome P450</fullName>
    </recommendedName>
</protein>
<evidence type="ECO:0000256" key="8">
    <source>
        <dbReference type="PIRSR" id="PIRSR602401-1"/>
    </source>
</evidence>
<dbReference type="PRINTS" id="PR00463">
    <property type="entry name" value="EP450I"/>
</dbReference>
<dbReference type="RefSeq" id="XP_056058032.1">
    <property type="nucleotide sequence ID" value="XM_056199598.1"/>
</dbReference>
<dbReference type="PANTHER" id="PTHR24305:SF157">
    <property type="entry name" value="N-ACETYLTRYPTOPHAN 6-HYDROXYLASE IVOC-RELATED"/>
    <property type="match status" value="1"/>
</dbReference>
<evidence type="ECO:0000256" key="3">
    <source>
        <dbReference type="ARBA" id="ARBA00022617"/>
    </source>
</evidence>
<dbReference type="Pfam" id="PF00067">
    <property type="entry name" value="p450"/>
    <property type="match status" value="1"/>
</dbReference>
<comment type="similarity">
    <text evidence="2">Belongs to the cytochrome P450 family.</text>
</comment>
<dbReference type="SUPFAM" id="SSF48264">
    <property type="entry name" value="Cytochrome P450"/>
    <property type="match status" value="1"/>
</dbReference>
<evidence type="ECO:0000256" key="5">
    <source>
        <dbReference type="ARBA" id="ARBA00023002"/>
    </source>
</evidence>
<dbReference type="GO" id="GO:0004497">
    <property type="term" value="F:monooxygenase activity"/>
    <property type="evidence" value="ECO:0007669"/>
    <property type="project" value="UniProtKB-KW"/>
</dbReference>
<dbReference type="InterPro" id="IPR001128">
    <property type="entry name" value="Cyt_P450"/>
</dbReference>
<dbReference type="Gene3D" id="1.10.630.10">
    <property type="entry name" value="Cytochrome P450"/>
    <property type="match status" value="1"/>
</dbReference>
<sequence length="249" mass="28125">MIFHERRSSELLPNLDNETPHLAQDSRVLIQCGTLTTSWTLSLAIFHLCHRPETLRKLRNELIMAIPNAEDVVSLTQLQSLPYLGAVVKEALRHSVGTSSSISRIAADEPFEVVDRDTGKSYQIPAGTVISMSPYRTIMDESIFDDPLSFDPERWLQNYEKLDKYLIIFGGGDDCICIGQKLVQAELYLMLAKLFRRWGSASRVRSDDAVDTRKGNVVVFEIAGTTLRNCSIPLPYEQSKGLYFHLQAF</sequence>
<organism evidence="9 10">
    <name type="scientific">Akanthomyces muscarius</name>
    <name type="common">Entomopathogenic fungus</name>
    <name type="synonym">Lecanicillium muscarium</name>
    <dbReference type="NCBI Taxonomy" id="2231603"/>
    <lineage>
        <taxon>Eukaryota</taxon>
        <taxon>Fungi</taxon>
        <taxon>Dikarya</taxon>
        <taxon>Ascomycota</taxon>
        <taxon>Pezizomycotina</taxon>
        <taxon>Sordariomycetes</taxon>
        <taxon>Hypocreomycetidae</taxon>
        <taxon>Hypocreales</taxon>
        <taxon>Cordycipitaceae</taxon>
        <taxon>Akanthomyces</taxon>
    </lineage>
</organism>
<keyword evidence="3 8" id="KW-0349">Heme</keyword>
<evidence type="ECO:0000256" key="6">
    <source>
        <dbReference type="ARBA" id="ARBA00023004"/>
    </source>
</evidence>
<gene>
    <name evidence="9" type="ORF">LMH87_007675</name>
</gene>
<comment type="cofactor">
    <cofactor evidence="1 8">
        <name>heme</name>
        <dbReference type="ChEBI" id="CHEBI:30413"/>
    </cofactor>
</comment>
<evidence type="ECO:0000256" key="1">
    <source>
        <dbReference type="ARBA" id="ARBA00001971"/>
    </source>
</evidence>
<dbReference type="KEGG" id="amus:LMH87_007675"/>
<keyword evidence="10" id="KW-1185">Reference proteome</keyword>
<dbReference type="PANTHER" id="PTHR24305">
    <property type="entry name" value="CYTOCHROME P450"/>
    <property type="match status" value="1"/>
</dbReference>
<dbReference type="GO" id="GO:0020037">
    <property type="term" value="F:heme binding"/>
    <property type="evidence" value="ECO:0007669"/>
    <property type="project" value="InterPro"/>
</dbReference>
<evidence type="ECO:0008006" key="11">
    <source>
        <dbReference type="Google" id="ProtNLM"/>
    </source>
</evidence>
<keyword evidence="5" id="KW-0560">Oxidoreductase</keyword>
<dbReference type="GO" id="GO:0005506">
    <property type="term" value="F:iron ion binding"/>
    <property type="evidence" value="ECO:0007669"/>
    <property type="project" value="InterPro"/>
</dbReference>
<name>A0A9W8UNP8_AKAMU</name>
<keyword evidence="7" id="KW-0503">Monooxygenase</keyword>
<dbReference type="EMBL" id="JAJHUN010000002">
    <property type="protein sequence ID" value="KAJ4161648.1"/>
    <property type="molecule type" value="Genomic_DNA"/>
</dbReference>
<dbReference type="Proteomes" id="UP001144673">
    <property type="component" value="Unassembled WGS sequence"/>
</dbReference>
<feature type="binding site" description="axial binding residue" evidence="8">
    <location>
        <position position="177"/>
    </location>
    <ligand>
        <name>heme</name>
        <dbReference type="ChEBI" id="CHEBI:30413"/>
    </ligand>
    <ligandPart>
        <name>Fe</name>
        <dbReference type="ChEBI" id="CHEBI:18248"/>
    </ligandPart>
</feature>
<reference evidence="9" key="1">
    <citation type="journal article" date="2023" name="Access Microbiol">
        <title>De-novo genome assembly for Akanthomyces muscarius, a biocontrol agent of insect agricultural pests.</title>
        <authorList>
            <person name="Erdos Z."/>
            <person name="Studholme D.J."/>
            <person name="Raymond B."/>
            <person name="Sharma M."/>
        </authorList>
    </citation>
    <scope>NUCLEOTIDE SEQUENCE</scope>
    <source>
        <strain evidence="9">Ve6</strain>
    </source>
</reference>
<evidence type="ECO:0000256" key="4">
    <source>
        <dbReference type="ARBA" id="ARBA00022723"/>
    </source>
</evidence>
<evidence type="ECO:0000313" key="10">
    <source>
        <dbReference type="Proteomes" id="UP001144673"/>
    </source>
</evidence>
<keyword evidence="4 8" id="KW-0479">Metal-binding</keyword>
<dbReference type="InterPro" id="IPR002401">
    <property type="entry name" value="Cyt_P450_E_grp-I"/>
</dbReference>
<comment type="caution">
    <text evidence="9">The sequence shown here is derived from an EMBL/GenBank/DDBJ whole genome shotgun (WGS) entry which is preliminary data.</text>
</comment>
<accession>A0A9W8UNP8</accession>